<evidence type="ECO:0000313" key="2">
    <source>
        <dbReference type="EMBL" id="RRT73345.1"/>
    </source>
</evidence>
<accession>A0A427AAS7</accession>
<dbReference type="EMBL" id="AMZH03003122">
    <property type="protein sequence ID" value="RRT73345.1"/>
    <property type="molecule type" value="Genomic_DNA"/>
</dbReference>
<sequence>MGIKDSQEQTKCSPFSSTGRPSAGANAAVHEHIRRWFRRQVAEHSLEEKEMITKRSFDAGSTLHSVSYLSLPTDML</sequence>
<feature type="region of interest" description="Disordered" evidence="1">
    <location>
        <begin position="1"/>
        <end position="27"/>
    </location>
</feature>
<gene>
    <name evidence="2" type="ORF">B296_00006510</name>
</gene>
<feature type="compositionally biased region" description="Polar residues" evidence="1">
    <location>
        <begin position="9"/>
        <end position="20"/>
    </location>
</feature>
<dbReference type="AlphaFoldDB" id="A0A427AAS7"/>
<organism evidence="2 3">
    <name type="scientific">Ensete ventricosum</name>
    <name type="common">Abyssinian banana</name>
    <name type="synonym">Musa ensete</name>
    <dbReference type="NCBI Taxonomy" id="4639"/>
    <lineage>
        <taxon>Eukaryota</taxon>
        <taxon>Viridiplantae</taxon>
        <taxon>Streptophyta</taxon>
        <taxon>Embryophyta</taxon>
        <taxon>Tracheophyta</taxon>
        <taxon>Spermatophyta</taxon>
        <taxon>Magnoliopsida</taxon>
        <taxon>Liliopsida</taxon>
        <taxon>Zingiberales</taxon>
        <taxon>Musaceae</taxon>
        <taxon>Ensete</taxon>
    </lineage>
</organism>
<evidence type="ECO:0000313" key="3">
    <source>
        <dbReference type="Proteomes" id="UP000287651"/>
    </source>
</evidence>
<protein>
    <submittedName>
        <fullName evidence="2">Uncharacterized protein</fullName>
    </submittedName>
</protein>
<proteinExistence type="predicted"/>
<dbReference type="Proteomes" id="UP000287651">
    <property type="component" value="Unassembled WGS sequence"/>
</dbReference>
<comment type="caution">
    <text evidence="2">The sequence shown here is derived from an EMBL/GenBank/DDBJ whole genome shotgun (WGS) entry which is preliminary data.</text>
</comment>
<name>A0A427AAS7_ENSVE</name>
<reference evidence="2 3" key="1">
    <citation type="journal article" date="2014" name="Agronomy (Basel)">
        <title>A Draft Genome Sequence for Ensete ventricosum, the Drought-Tolerant Tree Against Hunger.</title>
        <authorList>
            <person name="Harrison J."/>
            <person name="Moore K.A."/>
            <person name="Paszkiewicz K."/>
            <person name="Jones T."/>
            <person name="Grant M."/>
            <person name="Ambacheew D."/>
            <person name="Muzemil S."/>
            <person name="Studholme D.J."/>
        </authorList>
    </citation>
    <scope>NUCLEOTIDE SEQUENCE [LARGE SCALE GENOMIC DNA]</scope>
</reference>
<evidence type="ECO:0000256" key="1">
    <source>
        <dbReference type="SAM" id="MobiDB-lite"/>
    </source>
</evidence>